<name>A0AAN0JDM0_AMPQE</name>
<keyword evidence="1" id="KW-0175">Coiled coil</keyword>
<dbReference type="RefSeq" id="XP_019854803.1">
    <property type="nucleotide sequence ID" value="XM_019999244.1"/>
</dbReference>
<accession>A0AAN0JDM0</accession>
<dbReference type="PROSITE" id="PS50017">
    <property type="entry name" value="DEATH_DOMAIN"/>
    <property type="match status" value="2"/>
</dbReference>
<dbReference type="GO" id="GO:0007165">
    <property type="term" value="P:signal transduction"/>
    <property type="evidence" value="ECO:0007669"/>
    <property type="project" value="InterPro"/>
</dbReference>
<evidence type="ECO:0000256" key="2">
    <source>
        <dbReference type="SAM" id="MobiDB-lite"/>
    </source>
</evidence>
<dbReference type="CDD" id="cd01670">
    <property type="entry name" value="Death"/>
    <property type="match status" value="2"/>
</dbReference>
<keyword evidence="5" id="KW-1185">Reference proteome</keyword>
<evidence type="ECO:0000313" key="5">
    <source>
        <dbReference type="Proteomes" id="UP000007879"/>
    </source>
</evidence>
<dbReference type="GeneID" id="109583780"/>
<protein>
    <recommendedName>
        <fullName evidence="3">Death domain-containing protein</fullName>
    </recommendedName>
</protein>
<reference evidence="5" key="1">
    <citation type="journal article" date="2010" name="Nature">
        <title>The Amphimedon queenslandica genome and the evolution of animal complexity.</title>
        <authorList>
            <person name="Srivastava M."/>
            <person name="Simakov O."/>
            <person name="Chapman J."/>
            <person name="Fahey B."/>
            <person name="Gauthier M.E."/>
            <person name="Mitros T."/>
            <person name="Richards G.S."/>
            <person name="Conaco C."/>
            <person name="Dacre M."/>
            <person name="Hellsten U."/>
            <person name="Larroux C."/>
            <person name="Putnam N.H."/>
            <person name="Stanke M."/>
            <person name="Adamska M."/>
            <person name="Darling A."/>
            <person name="Degnan S.M."/>
            <person name="Oakley T.H."/>
            <person name="Plachetzki D.C."/>
            <person name="Zhai Y."/>
            <person name="Adamski M."/>
            <person name="Calcino A."/>
            <person name="Cummins S.F."/>
            <person name="Goodstein D.M."/>
            <person name="Harris C."/>
            <person name="Jackson D.J."/>
            <person name="Leys S.P."/>
            <person name="Shu S."/>
            <person name="Woodcroft B.J."/>
            <person name="Vervoort M."/>
            <person name="Kosik K.S."/>
            <person name="Manning G."/>
            <person name="Degnan B.M."/>
            <person name="Rokhsar D.S."/>
        </authorList>
    </citation>
    <scope>NUCLEOTIDE SEQUENCE [LARGE SCALE GENOMIC DNA]</scope>
</reference>
<feature type="region of interest" description="Disordered" evidence="2">
    <location>
        <begin position="428"/>
        <end position="448"/>
    </location>
</feature>
<reference evidence="4" key="2">
    <citation type="submission" date="2024-06" db="UniProtKB">
        <authorList>
            <consortium name="EnsemblMetazoa"/>
        </authorList>
    </citation>
    <scope>IDENTIFICATION</scope>
</reference>
<evidence type="ECO:0000313" key="4">
    <source>
        <dbReference type="EnsemblMetazoa" id="XP_019854803.1"/>
    </source>
</evidence>
<dbReference type="InterPro" id="IPR000488">
    <property type="entry name" value="Death_dom"/>
</dbReference>
<evidence type="ECO:0000259" key="3">
    <source>
        <dbReference type="PROSITE" id="PS50017"/>
    </source>
</evidence>
<dbReference type="EnsemblMetazoa" id="XM_019999244.1">
    <property type="protein sequence ID" value="XP_019854803.1"/>
    <property type="gene ID" value="LOC109583780"/>
</dbReference>
<dbReference type="SUPFAM" id="SSF47986">
    <property type="entry name" value="DEATH domain"/>
    <property type="match status" value="2"/>
</dbReference>
<dbReference type="KEGG" id="aqu:109583780"/>
<feature type="domain" description="Death" evidence="3">
    <location>
        <begin position="50"/>
        <end position="128"/>
    </location>
</feature>
<feature type="domain" description="Death" evidence="3">
    <location>
        <begin position="633"/>
        <end position="713"/>
    </location>
</feature>
<dbReference type="Proteomes" id="UP000007879">
    <property type="component" value="Unassembled WGS sequence"/>
</dbReference>
<dbReference type="AlphaFoldDB" id="A0AAN0JDM0"/>
<evidence type="ECO:0000256" key="1">
    <source>
        <dbReference type="SAM" id="Coils"/>
    </source>
</evidence>
<sequence>MAHKSSFLPSFLRMPLPVPDPHLTIADPTKNQLSSIPELLQLLGRHGYFGANYYILGFYLGLSSPTLDVIAKNNKGDNESCLRECLTKWLEKADDVQETRGGPTIYSLISALRELGENEVAEGIDMEKHPACRILSCYTSDQTLVSALPQLAIYLYDADLIQKMIVPRHMPRESLLGEIKAAVCADYKKLKAFAGILCKYKVTVGIGRAIKKDCREVYESDDDKNGLQIYLPKSVTSEFKKMRLKFWQTFIKVESIMKSNPESPSLYDMKHVLGTYNKTLWPQLAQCKGISDILQLIRANSSLDDISMLEYFVNEYTIEEAKVVVEECKGAVEDLKIKLCQFLEEELLKASSLKSKCVMIVIDEDIDNSVLKDVQRLSSGVLPYHVKLKVIRDDGSMWEVWEQESFSDTFDDPIVLSKDITATTKEITGTTESVSHSYQEEEEEEDTKDEHQVMLLQEKVQSIQKQLEEEKELHEKETKILEQVIKKYEKQILQLKGDFIQNKGTIATLTEQQEEISEDLKHKTEQYEELRSDNELTYKQLEELEKKLKREIQTSSCFMKQKEVALREKEELQIKIFDLQQELELQQAKDHKEVLVQCEYTITQSEQGPVQQKEEYGILQENVSTSNYISKGNISQLSVIMAPVEDDWYYIGQCLEVKESVLTEIKEMTPVDSRLTHVLETWCHEKDRTITELKESLKRIDRDDILEGLHELPTGQYTMNNDEEYDINVKDSNDEVETQIETENKEIQTTQTTLDKEIQFNSLVSSHRTIE</sequence>
<proteinExistence type="predicted"/>
<organism evidence="4 5">
    <name type="scientific">Amphimedon queenslandica</name>
    <name type="common">Sponge</name>
    <dbReference type="NCBI Taxonomy" id="400682"/>
    <lineage>
        <taxon>Eukaryota</taxon>
        <taxon>Metazoa</taxon>
        <taxon>Porifera</taxon>
        <taxon>Demospongiae</taxon>
        <taxon>Heteroscleromorpha</taxon>
        <taxon>Haplosclerida</taxon>
        <taxon>Niphatidae</taxon>
        <taxon>Amphimedon</taxon>
    </lineage>
</organism>
<dbReference type="InterPro" id="IPR011029">
    <property type="entry name" value="DEATH-like_dom_sf"/>
</dbReference>
<feature type="coiled-coil region" evidence="1">
    <location>
        <begin position="453"/>
        <end position="589"/>
    </location>
</feature>
<dbReference type="Gene3D" id="1.10.533.10">
    <property type="entry name" value="Death Domain, Fas"/>
    <property type="match status" value="2"/>
</dbReference>